<keyword evidence="7" id="KW-1185">Reference proteome</keyword>
<sequence>MKLRNLLSLFSFAIAILPIVTISLLLLYQQNKSIERSMSEDFKQTMVNLERDADFNIELFANAFKVFTRDRRLILALENFLFTGIARKEMAEFSSQRRLLTSLYLMNRDLDVVEEYKGRISALEQSTLLSEIKDTQQQGKLSTDYFYIIPFENQDLIVKNKFFQHEIDSPYGLAVVTPLFLNILQDGSKQEPEGFLIAVVSVDALYQVIEKHLAPTEGVEIIGDKGRALMSSYNGNWHEEGSGYANVEQQITIGNDFIANPMSFKLVLHADKEARTESLKQSYETVVIGVLLTLLVTLIAVILLFRQVSAPFARLASSLKGFSIGNYEPVKEQNRFIEFEEVRLLLNQMGDTIRKQFSHLEENNDELERANQLKDKYLDDVKTLNASLEQRVAEQTSELRSALSREESNRNVLEGIVDVSIKLQRIGKRQDMFSLAVDSLHEIMAKVPVAFYLGASKYGQSDYYSVAMDASDNSYIRCSLSRFDYRKSSAVPRQLDGMSTSYQVFTMGARDDLFLGALVMKKQDVTSDAVAIIGLYAKQVSTTLDALQLKSELENVARTDELTNLPNRKAFNEDLNLVSHRHVRYPQSHIGMFVIDVNGLKNTNDKFGHDAGDNLICSVANMLSRICRQSDRVYRLGGDEFAILIAEGSDESCRGMMARLVRENERQVLSVNDKSGNSSRSVVSFSTGYASTESVVVADLFQVADAQMYRQKEAYYQTKLND</sequence>
<feature type="domain" description="GGDEF" evidence="5">
    <location>
        <begin position="588"/>
        <end position="722"/>
    </location>
</feature>
<evidence type="ECO:0000313" key="7">
    <source>
        <dbReference type="Proteomes" id="UP001165393"/>
    </source>
</evidence>
<evidence type="ECO:0000259" key="5">
    <source>
        <dbReference type="PROSITE" id="PS50887"/>
    </source>
</evidence>
<dbReference type="InterPro" id="IPR043128">
    <property type="entry name" value="Rev_trsase/Diguanyl_cyclase"/>
</dbReference>
<dbReference type="SUPFAM" id="SSF55073">
    <property type="entry name" value="Nucleotide cyclase"/>
    <property type="match status" value="1"/>
</dbReference>
<dbReference type="PANTHER" id="PTHR45138:SF9">
    <property type="entry name" value="DIGUANYLATE CYCLASE DGCM-RELATED"/>
    <property type="match status" value="1"/>
</dbReference>
<proteinExistence type="predicted"/>
<dbReference type="InterPro" id="IPR029787">
    <property type="entry name" value="Nucleotide_cyclase"/>
</dbReference>
<dbReference type="Gene3D" id="3.30.70.270">
    <property type="match status" value="1"/>
</dbReference>
<dbReference type="PROSITE" id="PS50887">
    <property type="entry name" value="GGDEF"/>
    <property type="match status" value="1"/>
</dbReference>
<feature type="transmembrane region" description="Helical" evidence="4">
    <location>
        <begin position="6"/>
        <end position="28"/>
    </location>
</feature>
<dbReference type="Pfam" id="PF00990">
    <property type="entry name" value="GGDEF"/>
    <property type="match status" value="1"/>
</dbReference>
<feature type="coiled-coil region" evidence="3">
    <location>
        <begin position="350"/>
        <end position="405"/>
    </location>
</feature>
<evidence type="ECO:0000313" key="6">
    <source>
        <dbReference type="EMBL" id="MCM2679203.1"/>
    </source>
</evidence>
<dbReference type="Gene3D" id="6.10.340.10">
    <property type="match status" value="1"/>
</dbReference>
<keyword evidence="4" id="KW-0812">Transmembrane</keyword>
<dbReference type="Proteomes" id="UP001165393">
    <property type="component" value="Unassembled WGS sequence"/>
</dbReference>
<dbReference type="NCBIfam" id="TIGR00254">
    <property type="entry name" value="GGDEF"/>
    <property type="match status" value="1"/>
</dbReference>
<keyword evidence="4" id="KW-0472">Membrane</keyword>
<dbReference type="EMBL" id="JAMQGP010000002">
    <property type="protein sequence ID" value="MCM2679203.1"/>
    <property type="molecule type" value="Genomic_DNA"/>
</dbReference>
<dbReference type="CDD" id="cd01949">
    <property type="entry name" value="GGDEF"/>
    <property type="match status" value="1"/>
</dbReference>
<reference evidence="6 7" key="1">
    <citation type="journal article" date="2013" name="Antonie Van Leeuwenhoek">
        <title>Echinimonas agarilytica gen. nov., sp. nov., a new gammaproteobacterium isolated from the sea urchin Strongylocentrotus intermedius.</title>
        <authorList>
            <person name="Nedashkovskaya O.I."/>
            <person name="Stenkova A.M."/>
            <person name="Zhukova N.V."/>
            <person name="Van Trappen S."/>
            <person name="Lee J.S."/>
            <person name="Kim S.B."/>
        </authorList>
    </citation>
    <scope>NUCLEOTIDE SEQUENCE [LARGE SCALE GENOMIC DNA]</scope>
    <source>
        <strain evidence="6 7">KMM 6351</strain>
    </source>
</reference>
<keyword evidence="4" id="KW-1133">Transmembrane helix</keyword>
<gene>
    <name evidence="6" type="ORF">NAF29_05870</name>
</gene>
<accession>A0AA41W5Q1</accession>
<dbReference type="GO" id="GO:0043709">
    <property type="term" value="P:cell adhesion involved in single-species biofilm formation"/>
    <property type="evidence" value="ECO:0007669"/>
    <property type="project" value="TreeGrafter"/>
</dbReference>
<evidence type="ECO:0000256" key="4">
    <source>
        <dbReference type="SAM" id="Phobius"/>
    </source>
</evidence>
<feature type="transmembrane region" description="Helical" evidence="4">
    <location>
        <begin position="285"/>
        <end position="305"/>
    </location>
</feature>
<keyword evidence="3" id="KW-0175">Coiled coil</keyword>
<protein>
    <recommendedName>
        <fullName evidence="1">diguanylate cyclase</fullName>
        <ecNumber evidence="1">2.7.7.65</ecNumber>
    </recommendedName>
</protein>
<evidence type="ECO:0000256" key="1">
    <source>
        <dbReference type="ARBA" id="ARBA00012528"/>
    </source>
</evidence>
<dbReference type="InterPro" id="IPR000160">
    <property type="entry name" value="GGDEF_dom"/>
</dbReference>
<dbReference type="PANTHER" id="PTHR45138">
    <property type="entry name" value="REGULATORY COMPONENTS OF SENSORY TRANSDUCTION SYSTEM"/>
    <property type="match status" value="1"/>
</dbReference>
<dbReference type="GO" id="GO:0005886">
    <property type="term" value="C:plasma membrane"/>
    <property type="evidence" value="ECO:0007669"/>
    <property type="project" value="TreeGrafter"/>
</dbReference>
<dbReference type="GO" id="GO:0052621">
    <property type="term" value="F:diguanylate cyclase activity"/>
    <property type="evidence" value="ECO:0007669"/>
    <property type="project" value="UniProtKB-EC"/>
</dbReference>
<dbReference type="InterPro" id="IPR050469">
    <property type="entry name" value="Diguanylate_Cyclase"/>
</dbReference>
<dbReference type="AlphaFoldDB" id="A0AA41W5Q1"/>
<name>A0AA41W5Q1_9GAMM</name>
<comment type="caution">
    <text evidence="6">The sequence shown here is derived from an EMBL/GenBank/DDBJ whole genome shotgun (WGS) entry which is preliminary data.</text>
</comment>
<dbReference type="RefSeq" id="WP_251260563.1">
    <property type="nucleotide sequence ID" value="NZ_JAMQGP010000002.1"/>
</dbReference>
<evidence type="ECO:0000256" key="3">
    <source>
        <dbReference type="SAM" id="Coils"/>
    </source>
</evidence>
<dbReference type="GO" id="GO:1902201">
    <property type="term" value="P:negative regulation of bacterial-type flagellum-dependent cell motility"/>
    <property type="evidence" value="ECO:0007669"/>
    <property type="project" value="TreeGrafter"/>
</dbReference>
<evidence type="ECO:0000256" key="2">
    <source>
        <dbReference type="ARBA" id="ARBA00034247"/>
    </source>
</evidence>
<organism evidence="6 7">
    <name type="scientific">Echinimonas agarilytica</name>
    <dbReference type="NCBI Taxonomy" id="1215918"/>
    <lineage>
        <taxon>Bacteria</taxon>
        <taxon>Pseudomonadati</taxon>
        <taxon>Pseudomonadota</taxon>
        <taxon>Gammaproteobacteria</taxon>
        <taxon>Alteromonadales</taxon>
        <taxon>Echinimonadaceae</taxon>
        <taxon>Echinimonas</taxon>
    </lineage>
</organism>
<dbReference type="EC" id="2.7.7.65" evidence="1"/>
<comment type="catalytic activity">
    <reaction evidence="2">
        <text>2 GTP = 3',3'-c-di-GMP + 2 diphosphate</text>
        <dbReference type="Rhea" id="RHEA:24898"/>
        <dbReference type="ChEBI" id="CHEBI:33019"/>
        <dbReference type="ChEBI" id="CHEBI:37565"/>
        <dbReference type="ChEBI" id="CHEBI:58805"/>
        <dbReference type="EC" id="2.7.7.65"/>
    </reaction>
</comment>
<dbReference type="SMART" id="SM00267">
    <property type="entry name" value="GGDEF"/>
    <property type="match status" value="1"/>
</dbReference>